<evidence type="ECO:0000256" key="8">
    <source>
        <dbReference type="ARBA" id="ARBA00022842"/>
    </source>
</evidence>
<dbReference type="SUPFAM" id="SSF52540">
    <property type="entry name" value="P-loop containing nucleoside triphosphate hydrolases"/>
    <property type="match status" value="2"/>
</dbReference>
<comment type="function">
    <text evidence="2 10 12">Catalyzes the transfer of a dimethylallyl group onto the adenine at position 37 in tRNAs that read codons beginning with uridine, leading to the formation of N6-(dimethylallyl)adenosine (i(6)A).</text>
</comment>
<protein>
    <recommendedName>
        <fullName evidence="10">tRNA dimethylallyltransferase</fullName>
        <ecNumber evidence="10">2.5.1.75</ecNumber>
    </recommendedName>
    <alternativeName>
        <fullName evidence="10">Dimethylallyl diphosphate:tRNA dimethylallyltransferase</fullName>
        <shortName evidence="10">DMAPP:tRNA dimethylallyltransferase</shortName>
        <shortName evidence="10">DMATase</shortName>
    </alternativeName>
    <alternativeName>
        <fullName evidence="10">Isopentenyl-diphosphate:tRNA isopentenyltransferase</fullName>
        <shortName evidence="10">IPP transferase</shortName>
        <shortName evidence="10">IPPT</shortName>
        <shortName evidence="10">IPTase</shortName>
    </alternativeName>
</protein>
<dbReference type="PANTHER" id="PTHR11088">
    <property type="entry name" value="TRNA DIMETHYLALLYLTRANSFERASE"/>
    <property type="match status" value="1"/>
</dbReference>
<dbReference type="PANTHER" id="PTHR11088:SF60">
    <property type="entry name" value="TRNA DIMETHYLALLYLTRANSFERASE"/>
    <property type="match status" value="1"/>
</dbReference>
<reference evidence="14 15" key="1">
    <citation type="submission" date="2020-11" db="EMBL/GenBank/DDBJ databases">
        <title>Treponema Peruensis nv. sp., first commensal Treponema isolated from human feces.</title>
        <authorList>
            <person name="Belkhou C."/>
            <person name="Raes J."/>
        </authorList>
    </citation>
    <scope>NUCLEOTIDE SEQUENCE [LARGE SCALE GENOMIC DNA]</scope>
    <source>
        <strain evidence="14 15">RCC2812</strain>
    </source>
</reference>
<organism evidence="14 15">
    <name type="scientific">Treponema peruense</name>
    <dbReference type="NCBI Taxonomy" id="2787628"/>
    <lineage>
        <taxon>Bacteria</taxon>
        <taxon>Pseudomonadati</taxon>
        <taxon>Spirochaetota</taxon>
        <taxon>Spirochaetia</taxon>
        <taxon>Spirochaetales</taxon>
        <taxon>Treponemataceae</taxon>
        <taxon>Treponema</taxon>
    </lineage>
</organism>
<keyword evidence="8 10" id="KW-0460">Magnesium</keyword>
<dbReference type="Gene3D" id="1.10.287.890">
    <property type="entry name" value="Crystal structure of tRNA isopentenylpyrophosphate transferase (bh2366) domain"/>
    <property type="match status" value="1"/>
</dbReference>
<evidence type="ECO:0000256" key="3">
    <source>
        <dbReference type="ARBA" id="ARBA00005842"/>
    </source>
</evidence>
<dbReference type="EMBL" id="CP064936">
    <property type="protein sequence ID" value="QQA00201.1"/>
    <property type="molecule type" value="Genomic_DNA"/>
</dbReference>
<dbReference type="Pfam" id="PF01715">
    <property type="entry name" value="IPPT"/>
    <property type="match status" value="1"/>
</dbReference>
<evidence type="ECO:0000256" key="9">
    <source>
        <dbReference type="ARBA" id="ARBA00049563"/>
    </source>
</evidence>
<dbReference type="AlphaFoldDB" id="A0A7T3RBT5"/>
<keyword evidence="15" id="KW-1185">Reference proteome</keyword>
<evidence type="ECO:0000313" key="15">
    <source>
        <dbReference type="Proteomes" id="UP000595224"/>
    </source>
</evidence>
<dbReference type="InterPro" id="IPR039657">
    <property type="entry name" value="Dimethylallyltransferase"/>
</dbReference>
<comment type="catalytic activity">
    <reaction evidence="9 10 11">
        <text>adenosine(37) in tRNA + dimethylallyl diphosphate = N(6)-dimethylallyladenosine(37) in tRNA + diphosphate</text>
        <dbReference type="Rhea" id="RHEA:26482"/>
        <dbReference type="Rhea" id="RHEA-COMP:10162"/>
        <dbReference type="Rhea" id="RHEA-COMP:10375"/>
        <dbReference type="ChEBI" id="CHEBI:33019"/>
        <dbReference type="ChEBI" id="CHEBI:57623"/>
        <dbReference type="ChEBI" id="CHEBI:74411"/>
        <dbReference type="ChEBI" id="CHEBI:74415"/>
        <dbReference type="EC" id="2.5.1.75"/>
    </reaction>
</comment>
<evidence type="ECO:0000256" key="6">
    <source>
        <dbReference type="ARBA" id="ARBA00022741"/>
    </source>
</evidence>
<name>A0A7T3RBT5_9SPIR</name>
<feature type="binding site" evidence="10">
    <location>
        <begin position="17"/>
        <end position="24"/>
    </location>
    <ligand>
        <name>ATP</name>
        <dbReference type="ChEBI" id="CHEBI:30616"/>
    </ligand>
</feature>
<dbReference type="RefSeq" id="WP_198442033.1">
    <property type="nucleotide sequence ID" value="NZ_CBCSHE010000001.1"/>
</dbReference>
<dbReference type="Gene3D" id="3.40.50.300">
    <property type="entry name" value="P-loop containing nucleotide triphosphate hydrolases"/>
    <property type="match status" value="1"/>
</dbReference>
<keyword evidence="4 10" id="KW-0808">Transferase</keyword>
<proteinExistence type="inferred from homology"/>
<accession>A0A7T3RBT5</accession>
<evidence type="ECO:0000256" key="2">
    <source>
        <dbReference type="ARBA" id="ARBA00003213"/>
    </source>
</evidence>
<feature type="site" description="Interaction with substrate tRNA" evidence="10">
    <location>
        <position position="134"/>
    </location>
</feature>
<comment type="similarity">
    <text evidence="3 10 13">Belongs to the IPP transferase family.</text>
</comment>
<comment type="subunit">
    <text evidence="10">Monomer.</text>
</comment>
<keyword evidence="7 10" id="KW-0067">ATP-binding</keyword>
<evidence type="ECO:0000256" key="4">
    <source>
        <dbReference type="ARBA" id="ARBA00022679"/>
    </source>
</evidence>
<evidence type="ECO:0000256" key="10">
    <source>
        <dbReference type="HAMAP-Rule" id="MF_00185"/>
    </source>
</evidence>
<dbReference type="GO" id="GO:0005524">
    <property type="term" value="F:ATP binding"/>
    <property type="evidence" value="ECO:0007669"/>
    <property type="project" value="UniProtKB-UniRule"/>
</dbReference>
<keyword evidence="6 10" id="KW-0547">Nucleotide-binding</keyword>
<evidence type="ECO:0000256" key="7">
    <source>
        <dbReference type="ARBA" id="ARBA00022840"/>
    </source>
</evidence>
<dbReference type="KEGG" id="tper:IWA51_07905"/>
<evidence type="ECO:0000256" key="12">
    <source>
        <dbReference type="RuleBase" id="RU003784"/>
    </source>
</evidence>
<keyword evidence="5 10" id="KW-0819">tRNA processing</keyword>
<evidence type="ECO:0000313" key="14">
    <source>
        <dbReference type="EMBL" id="QQA00201.1"/>
    </source>
</evidence>
<feature type="region of interest" description="Interaction with substrate tRNA" evidence="10">
    <location>
        <begin position="42"/>
        <end position="45"/>
    </location>
</feature>
<dbReference type="InterPro" id="IPR018022">
    <property type="entry name" value="IPT"/>
</dbReference>
<dbReference type="NCBIfam" id="TIGR00174">
    <property type="entry name" value="miaA"/>
    <property type="match status" value="1"/>
</dbReference>
<dbReference type="GO" id="GO:0006400">
    <property type="term" value="P:tRNA modification"/>
    <property type="evidence" value="ECO:0007669"/>
    <property type="project" value="TreeGrafter"/>
</dbReference>
<sequence length="321" mass="36767">MQSPVNSLKPNCVVLLGPTAVGKTSLGVQLAAEYGWEIISADSRQVYKGLDLGSGKDLSEYSAGSKKIPYHLIDITTLASEYNVFSYQQDFYSLFKTMRSEGKMPFIVGGTGMYVDSVVRGYDFVPVEENKDLRAELDKLSLEELGKKLLELRPNLHNKSDLLIRERVVRAIEIETFRQSPECAELKKRTGPRPQIDSFVIGTTLERDVLRQNIKLRLIERIEAGMIEEVSSLHEQGFSWERLEKLGLEYRYVSLFLEGKIDSVQTMTDELYHAICQFAKRQETWFRGMERKGVKINWLPRTSDRKARFDAARQLIEDNVL</sequence>
<gene>
    <name evidence="10 14" type="primary">miaA</name>
    <name evidence="14" type="ORF">IWA51_07905</name>
</gene>
<dbReference type="InterPro" id="IPR027417">
    <property type="entry name" value="P-loop_NTPase"/>
</dbReference>
<feature type="site" description="Interaction with substrate tRNA" evidence="10">
    <location>
        <position position="111"/>
    </location>
</feature>
<dbReference type="GO" id="GO:0052381">
    <property type="term" value="F:tRNA dimethylallyltransferase activity"/>
    <property type="evidence" value="ECO:0007669"/>
    <property type="project" value="UniProtKB-UniRule"/>
</dbReference>
<evidence type="ECO:0000256" key="5">
    <source>
        <dbReference type="ARBA" id="ARBA00022694"/>
    </source>
</evidence>
<evidence type="ECO:0000256" key="1">
    <source>
        <dbReference type="ARBA" id="ARBA00001946"/>
    </source>
</evidence>
<dbReference type="EC" id="2.5.1.75" evidence="10"/>
<comment type="caution">
    <text evidence="10">Lacks conserved residue(s) required for the propagation of feature annotation.</text>
</comment>
<comment type="cofactor">
    <cofactor evidence="1 10">
        <name>Mg(2+)</name>
        <dbReference type="ChEBI" id="CHEBI:18420"/>
    </cofactor>
</comment>
<evidence type="ECO:0000256" key="13">
    <source>
        <dbReference type="RuleBase" id="RU003785"/>
    </source>
</evidence>
<dbReference type="Proteomes" id="UP000595224">
    <property type="component" value="Chromosome"/>
</dbReference>
<dbReference type="HAMAP" id="MF_00185">
    <property type="entry name" value="IPP_trans"/>
    <property type="match status" value="1"/>
</dbReference>
<evidence type="ECO:0000256" key="11">
    <source>
        <dbReference type="RuleBase" id="RU003783"/>
    </source>
</evidence>
<feature type="binding site" evidence="10">
    <location>
        <begin position="19"/>
        <end position="24"/>
    </location>
    <ligand>
        <name>substrate</name>
    </ligand>
</feature>